<evidence type="ECO:0000256" key="2">
    <source>
        <dbReference type="ARBA" id="ARBA00022741"/>
    </source>
</evidence>
<dbReference type="Gene3D" id="1.10.8.60">
    <property type="match status" value="2"/>
</dbReference>
<dbReference type="Gene3D" id="3.40.50.300">
    <property type="entry name" value="P-loop containing nucleotide triphosphate hydrolases"/>
    <property type="match status" value="2"/>
</dbReference>
<dbReference type="InterPro" id="IPR041546">
    <property type="entry name" value="ClpA/ClpB_AAA_lid"/>
</dbReference>
<dbReference type="Pfam" id="PF07724">
    <property type="entry name" value="AAA_2"/>
    <property type="match status" value="1"/>
</dbReference>
<dbReference type="InterPro" id="IPR003593">
    <property type="entry name" value="AAA+_ATPase"/>
</dbReference>
<dbReference type="Gene3D" id="1.10.1780.10">
    <property type="entry name" value="Clp, N-terminal domain"/>
    <property type="match status" value="1"/>
</dbReference>
<keyword evidence="3 6" id="KW-0067">ATP-binding</keyword>
<dbReference type="Pfam" id="PF00004">
    <property type="entry name" value="AAA"/>
    <property type="match status" value="1"/>
</dbReference>
<dbReference type="GO" id="GO:0016887">
    <property type="term" value="F:ATP hydrolysis activity"/>
    <property type="evidence" value="ECO:0007669"/>
    <property type="project" value="InterPro"/>
</dbReference>
<evidence type="ECO:0000313" key="10">
    <source>
        <dbReference type="Proteomes" id="UP000230821"/>
    </source>
</evidence>
<comment type="similarity">
    <text evidence="6">Belongs to the ClpA/ClpB family.</text>
</comment>
<reference evidence="9 10" key="1">
    <citation type="submission" date="2017-10" db="EMBL/GenBank/DDBJ databases">
        <title>Novel microbial diversity and functional potential in the marine mammal oral microbiome.</title>
        <authorList>
            <person name="Dudek N.K."/>
            <person name="Sun C.L."/>
            <person name="Burstein D."/>
            <person name="Kantor R.S."/>
            <person name="Aliaga Goltsman D.S."/>
            <person name="Bik E.M."/>
            <person name="Thomas B.C."/>
            <person name="Banfield J.F."/>
            <person name="Relman D.A."/>
        </authorList>
    </citation>
    <scope>NUCLEOTIDE SEQUENCE [LARGE SCALE GENOMIC DNA]</scope>
    <source>
        <strain evidence="9">DOLJORAL78_47_16</strain>
    </source>
</reference>
<dbReference type="PANTHER" id="PTHR11638:SF18">
    <property type="entry name" value="HEAT SHOCK PROTEIN 104"/>
    <property type="match status" value="1"/>
</dbReference>
<name>A0A2G6KEV8_9BACT</name>
<dbReference type="GO" id="GO:0034605">
    <property type="term" value="P:cellular response to heat"/>
    <property type="evidence" value="ECO:0007669"/>
    <property type="project" value="TreeGrafter"/>
</dbReference>
<dbReference type="InterPro" id="IPR027417">
    <property type="entry name" value="P-loop_NTPase"/>
</dbReference>
<dbReference type="Gene3D" id="4.10.860.10">
    <property type="entry name" value="UVR domain"/>
    <property type="match status" value="1"/>
</dbReference>
<dbReference type="InterPro" id="IPR036628">
    <property type="entry name" value="Clp_N_dom_sf"/>
</dbReference>
<dbReference type="PROSITE" id="PS00871">
    <property type="entry name" value="CLPAB_2"/>
    <property type="match status" value="1"/>
</dbReference>
<keyword evidence="4 6" id="KW-0143">Chaperone</keyword>
<dbReference type="PROSITE" id="PS00870">
    <property type="entry name" value="CLPAB_1"/>
    <property type="match status" value="1"/>
</dbReference>
<organism evidence="9 10">
    <name type="scientific">candidate division KSB3 bacterium</name>
    <dbReference type="NCBI Taxonomy" id="2044937"/>
    <lineage>
        <taxon>Bacteria</taxon>
        <taxon>candidate division KSB3</taxon>
    </lineage>
</organism>
<dbReference type="GO" id="GO:0006508">
    <property type="term" value="P:proteolysis"/>
    <property type="evidence" value="ECO:0007669"/>
    <property type="project" value="UniProtKB-KW"/>
</dbReference>
<sequence>MFSRFTERARKVIMMSRNEAGRLKNDSLDCEHLFLGLLKEGGGVAVACLQELHMPPSSLRQELEKRIIRGKVSVDLREIPFTLAAKKSLEFAIEYARHFQHNYIGTEHLLLGIFRERYNLASRILREYGLTEEKLKRQILSVLKTAQKKAKAEKELRVLKQFSTDVTELARQDKLDPIVGRRGEMERIIQILSRRTKNNPVLLGEPGVGKTAIVEGLAQRIVQGDVPIAMRKKRLVSLDLGALVAGTKYRGQFEERLKAVMKEIRHADDIILFVDEIHTLIGAGGAEGSIDAANMLKPALSRGEVQCIGATTLDEYRKHIEKDGALARRFQSILVQPPSSEETVRILEGLRDRYETYHKVSISDISILTAVQLAEQYITDRFFPDKAIDLLDEACSRRKIEGYTYPVGFKRITKTLKEIGRLKEDAVEEQDFERAAQLRDRERQFRQKIETLKVDWRKNREKTRPVVSQDDVAIVSSIWTGIPLSRIEADESERLLHMEEELHTRIIGQDEAIRAVSKAIRRSRTGFRNPKRPVGAFMFLGPTGVGKTELSKVLAQYLFGDESALIRIDMSEYMEQFAVSRLVGAPPGYVGHDEGGQLTEKVRRCPYAVILFDEIEKGHPDMFNILLQVLDDGQLTDGVGRTVNFKNTVVIMTSNLGARLLEKRRALGFQRYDAEFSYEHMNTLIHGELKRVFSPEFLNRLDGTITFHSLTKDHISQIIDLMIEEINEQVHEKNIRLRLSPSAREWLVRKGFDPAYGARPLRRVIQRHIEDTLAEEVLKGHFEEGGLLDVVIEHDMPAFRDSATLEHEHGRLEVNPGIQSV</sequence>
<dbReference type="AlphaFoldDB" id="A0A2G6KEV8"/>
<evidence type="ECO:0000256" key="1">
    <source>
        <dbReference type="ARBA" id="ARBA00022737"/>
    </source>
</evidence>
<dbReference type="InterPro" id="IPR028299">
    <property type="entry name" value="ClpA/B_CS2"/>
</dbReference>
<evidence type="ECO:0000256" key="3">
    <source>
        <dbReference type="ARBA" id="ARBA00022840"/>
    </source>
</evidence>
<dbReference type="GO" id="GO:0008233">
    <property type="term" value="F:peptidase activity"/>
    <property type="evidence" value="ECO:0007669"/>
    <property type="project" value="UniProtKB-KW"/>
</dbReference>
<dbReference type="SUPFAM" id="SSF81923">
    <property type="entry name" value="Double Clp-N motif"/>
    <property type="match status" value="1"/>
</dbReference>
<dbReference type="InterPro" id="IPR019489">
    <property type="entry name" value="Clp_ATPase_C"/>
</dbReference>
<dbReference type="SMART" id="SM01086">
    <property type="entry name" value="ClpB_D2-small"/>
    <property type="match status" value="1"/>
</dbReference>
<dbReference type="PRINTS" id="PR00300">
    <property type="entry name" value="CLPPROTEASEA"/>
</dbReference>
<evidence type="ECO:0000256" key="5">
    <source>
        <dbReference type="PROSITE-ProRule" id="PRU01251"/>
    </source>
</evidence>
<keyword evidence="9" id="KW-0645">Protease</keyword>
<accession>A0A2G6KEV8</accession>
<dbReference type="InterPro" id="IPR001943">
    <property type="entry name" value="UVR_dom"/>
</dbReference>
<dbReference type="FunFam" id="3.40.50.300:FF:000010">
    <property type="entry name" value="Chaperone clpB 1, putative"/>
    <property type="match status" value="1"/>
</dbReference>
<keyword evidence="9" id="KW-0378">Hydrolase</keyword>
<dbReference type="Pfam" id="PF17871">
    <property type="entry name" value="AAA_lid_9"/>
    <property type="match status" value="1"/>
</dbReference>
<comment type="caution">
    <text evidence="9">The sequence shown here is derived from an EMBL/GenBank/DDBJ whole genome shotgun (WGS) entry which is preliminary data.</text>
</comment>
<dbReference type="InterPro" id="IPR001270">
    <property type="entry name" value="ClpA/B"/>
</dbReference>
<dbReference type="PANTHER" id="PTHR11638">
    <property type="entry name" value="ATP-DEPENDENT CLP PROTEASE"/>
    <property type="match status" value="1"/>
</dbReference>
<dbReference type="CDD" id="cd00009">
    <property type="entry name" value="AAA"/>
    <property type="match status" value="1"/>
</dbReference>
<dbReference type="CDD" id="cd19499">
    <property type="entry name" value="RecA-like_ClpB_Hsp104-like"/>
    <property type="match status" value="1"/>
</dbReference>
<gene>
    <name evidence="9" type="ORF">CSA56_08820</name>
</gene>
<evidence type="ECO:0000259" key="7">
    <source>
        <dbReference type="PROSITE" id="PS50151"/>
    </source>
</evidence>
<dbReference type="FunFam" id="3.40.50.300:FF:000025">
    <property type="entry name" value="ATP-dependent Clp protease subunit"/>
    <property type="match status" value="1"/>
</dbReference>
<dbReference type="Pfam" id="PF02861">
    <property type="entry name" value="Clp_N"/>
    <property type="match status" value="1"/>
</dbReference>
<dbReference type="GO" id="GO:0005524">
    <property type="term" value="F:ATP binding"/>
    <property type="evidence" value="ECO:0007669"/>
    <property type="project" value="UniProtKB-KW"/>
</dbReference>
<evidence type="ECO:0000256" key="6">
    <source>
        <dbReference type="RuleBase" id="RU004432"/>
    </source>
</evidence>
<dbReference type="SUPFAM" id="SSF52540">
    <property type="entry name" value="P-loop containing nucleoside triphosphate hydrolases"/>
    <property type="match status" value="2"/>
</dbReference>
<keyword evidence="1 5" id="KW-0677">Repeat</keyword>
<feature type="domain" description="Clp R" evidence="8">
    <location>
        <begin position="2"/>
        <end position="145"/>
    </location>
</feature>
<evidence type="ECO:0000313" key="9">
    <source>
        <dbReference type="EMBL" id="PIE34223.1"/>
    </source>
</evidence>
<proteinExistence type="inferred from homology"/>
<feature type="domain" description="UVR" evidence="7">
    <location>
        <begin position="413"/>
        <end position="448"/>
    </location>
</feature>
<dbReference type="SMART" id="SM00382">
    <property type="entry name" value="AAA"/>
    <property type="match status" value="2"/>
</dbReference>
<keyword evidence="2 6" id="KW-0547">Nucleotide-binding</keyword>
<dbReference type="EMBL" id="PDSK01000091">
    <property type="protein sequence ID" value="PIE34223.1"/>
    <property type="molecule type" value="Genomic_DNA"/>
</dbReference>
<evidence type="ECO:0000259" key="8">
    <source>
        <dbReference type="PROSITE" id="PS51903"/>
    </source>
</evidence>
<dbReference type="PROSITE" id="PS50151">
    <property type="entry name" value="UVR"/>
    <property type="match status" value="1"/>
</dbReference>
<protein>
    <submittedName>
        <fullName evidence="9">ATP-dependent Clp protease ATP-binding subunit ClpC</fullName>
    </submittedName>
</protein>
<dbReference type="InterPro" id="IPR050130">
    <property type="entry name" value="ClpA_ClpB"/>
</dbReference>
<dbReference type="Pfam" id="PF10431">
    <property type="entry name" value="ClpB_D2-small"/>
    <property type="match status" value="1"/>
</dbReference>
<evidence type="ECO:0000256" key="4">
    <source>
        <dbReference type="ARBA" id="ARBA00023186"/>
    </source>
</evidence>
<dbReference type="Proteomes" id="UP000230821">
    <property type="component" value="Unassembled WGS sequence"/>
</dbReference>
<dbReference type="InterPro" id="IPR004176">
    <property type="entry name" value="Clp_R_N"/>
</dbReference>
<dbReference type="GO" id="GO:0005737">
    <property type="term" value="C:cytoplasm"/>
    <property type="evidence" value="ECO:0007669"/>
    <property type="project" value="TreeGrafter"/>
</dbReference>
<dbReference type="InterPro" id="IPR018368">
    <property type="entry name" value="ClpA/B_CS1"/>
</dbReference>
<dbReference type="InterPro" id="IPR003959">
    <property type="entry name" value="ATPase_AAA_core"/>
</dbReference>
<dbReference type="PROSITE" id="PS51903">
    <property type="entry name" value="CLP_R"/>
    <property type="match status" value="1"/>
</dbReference>